<dbReference type="InParanoid" id="B0DNH4"/>
<reference evidence="2 3" key="1">
    <citation type="journal article" date="2008" name="Nature">
        <title>The genome of Laccaria bicolor provides insights into mycorrhizal symbiosis.</title>
        <authorList>
            <person name="Martin F."/>
            <person name="Aerts A."/>
            <person name="Ahren D."/>
            <person name="Brun A."/>
            <person name="Danchin E.G.J."/>
            <person name="Duchaussoy F."/>
            <person name="Gibon J."/>
            <person name="Kohler A."/>
            <person name="Lindquist E."/>
            <person name="Pereda V."/>
            <person name="Salamov A."/>
            <person name="Shapiro H.J."/>
            <person name="Wuyts J."/>
            <person name="Blaudez D."/>
            <person name="Buee M."/>
            <person name="Brokstein P."/>
            <person name="Canbaeck B."/>
            <person name="Cohen D."/>
            <person name="Courty P.E."/>
            <person name="Coutinho P.M."/>
            <person name="Delaruelle C."/>
            <person name="Detter J.C."/>
            <person name="Deveau A."/>
            <person name="DiFazio S."/>
            <person name="Duplessis S."/>
            <person name="Fraissinet-Tachet L."/>
            <person name="Lucic E."/>
            <person name="Frey-Klett P."/>
            <person name="Fourrey C."/>
            <person name="Feussner I."/>
            <person name="Gay G."/>
            <person name="Grimwood J."/>
            <person name="Hoegger P.J."/>
            <person name="Jain P."/>
            <person name="Kilaru S."/>
            <person name="Labbe J."/>
            <person name="Lin Y.C."/>
            <person name="Legue V."/>
            <person name="Le Tacon F."/>
            <person name="Marmeisse R."/>
            <person name="Melayah D."/>
            <person name="Montanini B."/>
            <person name="Muratet M."/>
            <person name="Nehls U."/>
            <person name="Niculita-Hirzel H."/>
            <person name="Oudot-Le Secq M.P."/>
            <person name="Peter M."/>
            <person name="Quesneville H."/>
            <person name="Rajashekar B."/>
            <person name="Reich M."/>
            <person name="Rouhier N."/>
            <person name="Schmutz J."/>
            <person name="Yin T."/>
            <person name="Chalot M."/>
            <person name="Henrissat B."/>
            <person name="Kuees U."/>
            <person name="Lucas S."/>
            <person name="Van de Peer Y."/>
            <person name="Podila G.K."/>
            <person name="Polle A."/>
            <person name="Pukkila P.J."/>
            <person name="Richardson P.M."/>
            <person name="Rouze P."/>
            <person name="Sanders I.R."/>
            <person name="Stajich J.E."/>
            <person name="Tunlid A."/>
            <person name="Tuskan G."/>
            <person name="Grigoriev I.V."/>
        </authorList>
    </citation>
    <scope>NUCLEOTIDE SEQUENCE [LARGE SCALE GENOMIC DNA]</scope>
    <source>
        <strain evidence="3">S238N-H82 / ATCC MYA-4686</strain>
    </source>
</reference>
<keyword evidence="3" id="KW-1185">Reference proteome</keyword>
<evidence type="ECO:0000256" key="1">
    <source>
        <dbReference type="SAM" id="MobiDB-lite"/>
    </source>
</evidence>
<gene>
    <name evidence="2" type="ORF">LACBIDRAFT_306645</name>
</gene>
<evidence type="ECO:0000313" key="2">
    <source>
        <dbReference type="EMBL" id="EDR03940.1"/>
    </source>
</evidence>
<dbReference type="GeneID" id="6081030"/>
<dbReference type="RefSeq" id="XP_001885508.1">
    <property type="nucleotide sequence ID" value="XM_001885473.1"/>
</dbReference>
<organism evidence="3">
    <name type="scientific">Laccaria bicolor (strain S238N-H82 / ATCC MYA-4686)</name>
    <name type="common">Bicoloured deceiver</name>
    <name type="synonym">Laccaria laccata var. bicolor</name>
    <dbReference type="NCBI Taxonomy" id="486041"/>
    <lineage>
        <taxon>Eukaryota</taxon>
        <taxon>Fungi</taxon>
        <taxon>Dikarya</taxon>
        <taxon>Basidiomycota</taxon>
        <taxon>Agaricomycotina</taxon>
        <taxon>Agaricomycetes</taxon>
        <taxon>Agaricomycetidae</taxon>
        <taxon>Agaricales</taxon>
        <taxon>Agaricineae</taxon>
        <taxon>Hydnangiaceae</taxon>
        <taxon>Laccaria</taxon>
    </lineage>
</organism>
<dbReference type="KEGG" id="lbc:LACBIDRAFT_306645"/>
<feature type="compositionally biased region" description="Polar residues" evidence="1">
    <location>
        <begin position="21"/>
        <end position="31"/>
    </location>
</feature>
<dbReference type="AlphaFoldDB" id="B0DNH4"/>
<feature type="region of interest" description="Disordered" evidence="1">
    <location>
        <begin position="1"/>
        <end position="31"/>
    </location>
</feature>
<name>B0DNH4_LACBS</name>
<evidence type="ECO:0000313" key="3">
    <source>
        <dbReference type="Proteomes" id="UP000001194"/>
    </source>
</evidence>
<proteinExistence type="predicted"/>
<dbReference type="Proteomes" id="UP000001194">
    <property type="component" value="Unassembled WGS sequence"/>
</dbReference>
<protein>
    <submittedName>
        <fullName evidence="2">Predicted protein</fullName>
    </submittedName>
</protein>
<accession>B0DNH4</accession>
<sequence length="57" mass="6153">MLKRSVVRGRTGQSPAEILRNPQSSAESCQALPNSTGLGQSLAGFLKSTYKIMENSR</sequence>
<dbReference type="HOGENOM" id="CLU_2996867_0_0_1"/>
<dbReference type="EMBL" id="DS547121">
    <property type="protein sequence ID" value="EDR03940.1"/>
    <property type="molecule type" value="Genomic_DNA"/>
</dbReference>